<keyword evidence="3" id="KW-1185">Reference proteome</keyword>
<dbReference type="GO" id="GO:0004553">
    <property type="term" value="F:hydrolase activity, hydrolyzing O-glycosyl compounds"/>
    <property type="evidence" value="ECO:0007669"/>
    <property type="project" value="TreeGrafter"/>
</dbReference>
<reference evidence="2 3" key="1">
    <citation type="submission" date="2020-08" db="EMBL/GenBank/DDBJ databases">
        <title>Pseudomonas sp. nov.</title>
        <authorList>
            <person name="Gieschler S."/>
            <person name="Fiedler G."/>
            <person name="Brinks E."/>
            <person name="Boehnlein C."/>
            <person name="Franz C.M.A.P."/>
            <person name="Kabisch J."/>
        </authorList>
    </citation>
    <scope>NUCLEOTIDE SEQUENCE [LARGE SCALE GENOMIC DNA]</scope>
    <source>
        <strain evidence="2 3">MBT-1</strain>
    </source>
</reference>
<dbReference type="AlphaFoldDB" id="A0A7X1KVQ6"/>
<dbReference type="InterPro" id="IPR017853">
    <property type="entry name" value="GH"/>
</dbReference>
<protein>
    <submittedName>
        <fullName evidence="2">Uncharacterized protein</fullName>
    </submittedName>
</protein>
<dbReference type="SUPFAM" id="SSF51445">
    <property type="entry name" value="(Trans)glycosidases"/>
    <property type="match status" value="1"/>
</dbReference>
<sequence>MAPSNPRVRLWSSLLLGLLACLLVPVAQAEMKYGINAKWGGGGYDELVARFALARSLGVKQVRIDWEWRLVEGQKGVYDWTPMDNLVKAAAEQDIELLPIVHYAPNWALPMLAFKSSGTFELAPSSDYYDNFAAFVKACIERYGPATQAGITYWQIWNEPNTPQFWGPSPKPKDFVKMMKAVSHAVAEQRASIKLVHAGISRNDITYLWMLWDIDPSYGDYFDILAVHPYLFNKDASGINAPQDMDADESSLAKMGFVGSKEDNTYLGKLFNLQLFMHLRQSSKPIWITELGYVVAAPPLGVTEAEQSAKTKATLDYINQHLSGKSFGKGLRGDLSADVERVYWFSLEDYESPDGLGNFGLIRADGTERPAAAVYRQYAQ</sequence>
<dbReference type="Proteomes" id="UP000526003">
    <property type="component" value="Unassembled WGS sequence"/>
</dbReference>
<gene>
    <name evidence="2" type="ORF">H7995_01170</name>
</gene>
<dbReference type="PROSITE" id="PS51257">
    <property type="entry name" value="PROKAR_LIPOPROTEIN"/>
    <property type="match status" value="1"/>
</dbReference>
<evidence type="ECO:0000256" key="1">
    <source>
        <dbReference type="SAM" id="SignalP"/>
    </source>
</evidence>
<keyword evidence="1" id="KW-0732">Signal</keyword>
<organism evidence="2 3">
    <name type="scientific">Pseudomonas kielensis</name>
    <dbReference type="NCBI Taxonomy" id="2762577"/>
    <lineage>
        <taxon>Bacteria</taxon>
        <taxon>Pseudomonadati</taxon>
        <taxon>Pseudomonadota</taxon>
        <taxon>Gammaproteobacteria</taxon>
        <taxon>Pseudomonadales</taxon>
        <taxon>Pseudomonadaceae</taxon>
        <taxon>Pseudomonas</taxon>
    </lineage>
</organism>
<dbReference type="EMBL" id="JACMYG010000001">
    <property type="protein sequence ID" value="MBC2688402.1"/>
    <property type="molecule type" value="Genomic_DNA"/>
</dbReference>
<evidence type="ECO:0000313" key="2">
    <source>
        <dbReference type="EMBL" id="MBC2688402.1"/>
    </source>
</evidence>
<dbReference type="InterPro" id="IPR051923">
    <property type="entry name" value="Glycosyl_Hydrolase_39"/>
</dbReference>
<evidence type="ECO:0000313" key="3">
    <source>
        <dbReference type="Proteomes" id="UP000526003"/>
    </source>
</evidence>
<accession>A0A7X1KVQ6</accession>
<dbReference type="RefSeq" id="WP_166589806.1">
    <property type="nucleotide sequence ID" value="NZ_CP130043.1"/>
</dbReference>
<dbReference type="PANTHER" id="PTHR12631:SF10">
    <property type="entry name" value="BETA-XYLOSIDASE-LIKE PROTEIN-RELATED"/>
    <property type="match status" value="1"/>
</dbReference>
<dbReference type="Gene3D" id="3.20.20.80">
    <property type="entry name" value="Glycosidases"/>
    <property type="match status" value="1"/>
</dbReference>
<name>A0A7X1KVQ6_9PSED</name>
<feature type="signal peptide" evidence="1">
    <location>
        <begin position="1"/>
        <end position="29"/>
    </location>
</feature>
<comment type="caution">
    <text evidence="2">The sequence shown here is derived from an EMBL/GenBank/DDBJ whole genome shotgun (WGS) entry which is preliminary data.</text>
</comment>
<feature type="chain" id="PRO_5031106669" evidence="1">
    <location>
        <begin position="30"/>
        <end position="380"/>
    </location>
</feature>
<dbReference type="PANTHER" id="PTHR12631">
    <property type="entry name" value="ALPHA-L-IDURONIDASE"/>
    <property type="match status" value="1"/>
</dbReference>
<proteinExistence type="predicted"/>